<accession>A0A369JDN7</accession>
<dbReference type="Proteomes" id="UP000076154">
    <property type="component" value="Unassembled WGS sequence"/>
</dbReference>
<protein>
    <submittedName>
        <fullName evidence="2">Uncharacterized protein</fullName>
    </submittedName>
</protein>
<feature type="compositionally biased region" description="Polar residues" evidence="1">
    <location>
        <begin position="92"/>
        <end position="120"/>
    </location>
</feature>
<keyword evidence="3" id="KW-1185">Reference proteome</keyword>
<dbReference type="EMBL" id="LUEZ02000069">
    <property type="protein sequence ID" value="RDB20249.1"/>
    <property type="molecule type" value="Genomic_DNA"/>
</dbReference>
<dbReference type="InParanoid" id="A0A369JDN7"/>
<feature type="region of interest" description="Disordered" evidence="1">
    <location>
        <begin position="92"/>
        <end position="188"/>
    </location>
</feature>
<comment type="caution">
    <text evidence="2">The sequence shown here is derived from an EMBL/GenBank/DDBJ whole genome shotgun (WGS) entry which is preliminary data.</text>
</comment>
<reference evidence="2" key="1">
    <citation type="submission" date="2018-04" db="EMBL/GenBank/DDBJ databases">
        <title>Whole genome sequencing of Hypsizygus marmoreus.</title>
        <authorList>
            <person name="Choi I.-G."/>
            <person name="Min B."/>
            <person name="Kim J.-G."/>
            <person name="Kim S."/>
            <person name="Oh Y.-L."/>
            <person name="Kong W.-S."/>
            <person name="Park H."/>
            <person name="Jeong J."/>
            <person name="Song E.-S."/>
        </authorList>
    </citation>
    <scope>NUCLEOTIDE SEQUENCE [LARGE SCALE GENOMIC DNA]</scope>
    <source>
        <strain evidence="2">51987-8</strain>
    </source>
</reference>
<proteinExistence type="predicted"/>
<gene>
    <name evidence="2" type="ORF">Hypma_012601</name>
</gene>
<evidence type="ECO:0000313" key="2">
    <source>
        <dbReference type="EMBL" id="RDB20249.1"/>
    </source>
</evidence>
<dbReference type="AlphaFoldDB" id="A0A369JDN7"/>
<sequence length="188" mass="21143">MCTRHTTSIHTTASNVDAVRSEQGRRRQEHTTHLEDVRMQHPRFLLDAQRWEVRSGRMCTEGSNASRRRKTTTGGTDSLNLQYVLRTLRPFPSSTTALPNETAAPSTPMTAWTTPTSNERVSQRRKQQKDEMYPSDSTTNPVPTAERVCRTRRTKTPSRPSALQRAGISRCPPDSKLPTSLPALQNAT</sequence>
<feature type="region of interest" description="Disordered" evidence="1">
    <location>
        <begin position="57"/>
        <end position="77"/>
    </location>
</feature>
<evidence type="ECO:0000313" key="3">
    <source>
        <dbReference type="Proteomes" id="UP000076154"/>
    </source>
</evidence>
<evidence type="ECO:0000256" key="1">
    <source>
        <dbReference type="SAM" id="MobiDB-lite"/>
    </source>
</evidence>
<name>A0A369JDN7_HYPMA</name>
<organism evidence="2 3">
    <name type="scientific">Hypsizygus marmoreus</name>
    <name type="common">White beech mushroom</name>
    <name type="synonym">Agaricus marmoreus</name>
    <dbReference type="NCBI Taxonomy" id="39966"/>
    <lineage>
        <taxon>Eukaryota</taxon>
        <taxon>Fungi</taxon>
        <taxon>Dikarya</taxon>
        <taxon>Basidiomycota</taxon>
        <taxon>Agaricomycotina</taxon>
        <taxon>Agaricomycetes</taxon>
        <taxon>Agaricomycetidae</taxon>
        <taxon>Agaricales</taxon>
        <taxon>Tricholomatineae</taxon>
        <taxon>Lyophyllaceae</taxon>
        <taxon>Hypsizygus</taxon>
    </lineage>
</organism>